<evidence type="ECO:0000313" key="3">
    <source>
        <dbReference type="EMBL" id="SNR32526.1"/>
    </source>
</evidence>
<name>A0A238VE53_9FLAO</name>
<keyword evidence="4" id="KW-1185">Reference proteome</keyword>
<dbReference type="AlphaFoldDB" id="A0A238VE53"/>
<dbReference type="EMBL" id="FZNT01000001">
    <property type="protein sequence ID" value="SNR32526.1"/>
    <property type="molecule type" value="Genomic_DNA"/>
</dbReference>
<feature type="transmembrane region" description="Helical" evidence="2">
    <location>
        <begin position="6"/>
        <end position="24"/>
    </location>
</feature>
<keyword evidence="2" id="KW-1133">Transmembrane helix</keyword>
<dbReference type="PROSITE" id="PS52050">
    <property type="entry name" value="WYL"/>
    <property type="match status" value="1"/>
</dbReference>
<protein>
    <recommendedName>
        <fullName evidence="5">WYL domain-containing protein</fullName>
    </recommendedName>
</protein>
<keyword evidence="2" id="KW-0472">Membrane</keyword>
<accession>A0A238VE53</accession>
<evidence type="ECO:0000256" key="1">
    <source>
        <dbReference type="SAM" id="MobiDB-lite"/>
    </source>
</evidence>
<proteinExistence type="predicted"/>
<organism evidence="3 4">
    <name type="scientific">Lutibacter agarilyticus</name>
    <dbReference type="NCBI Taxonomy" id="1109740"/>
    <lineage>
        <taxon>Bacteria</taxon>
        <taxon>Pseudomonadati</taxon>
        <taxon>Bacteroidota</taxon>
        <taxon>Flavobacteriia</taxon>
        <taxon>Flavobacteriales</taxon>
        <taxon>Flavobacteriaceae</taxon>
        <taxon>Lutibacter</taxon>
    </lineage>
</organism>
<evidence type="ECO:0000313" key="4">
    <source>
        <dbReference type="Proteomes" id="UP000198384"/>
    </source>
</evidence>
<dbReference type="OrthoDB" id="9815009at2"/>
<feature type="compositionally biased region" description="Polar residues" evidence="1">
    <location>
        <begin position="49"/>
        <end position="62"/>
    </location>
</feature>
<gene>
    <name evidence="3" type="ORF">SAMN06265371_101282</name>
</gene>
<evidence type="ECO:0008006" key="5">
    <source>
        <dbReference type="Google" id="ProtNLM"/>
    </source>
</evidence>
<reference evidence="3 4" key="1">
    <citation type="submission" date="2017-06" db="EMBL/GenBank/DDBJ databases">
        <authorList>
            <person name="Kim H.J."/>
            <person name="Triplett B.A."/>
        </authorList>
    </citation>
    <scope>NUCLEOTIDE SEQUENCE [LARGE SCALE GENOMIC DNA]</scope>
    <source>
        <strain evidence="3 4">DSM 29150</strain>
    </source>
</reference>
<dbReference type="RefSeq" id="WP_089379943.1">
    <property type="nucleotide sequence ID" value="NZ_FZNT01000001.1"/>
</dbReference>
<feature type="region of interest" description="Disordered" evidence="1">
    <location>
        <begin position="43"/>
        <end position="62"/>
    </location>
</feature>
<sequence>MGFIIFIITTIFIIYLISNLINNFSSTNKNEFNSNYTAHSRSSYKKNTRVQSNRSATKPTQGIRSKIRQAISNNHDIKIEYRKYDGTYSSRRLSNVSFNNEFKLDGYNNDHIKGFCHLRGEERTFRISRIKSIGLI</sequence>
<dbReference type="Proteomes" id="UP000198384">
    <property type="component" value="Unassembled WGS sequence"/>
</dbReference>
<keyword evidence="2" id="KW-0812">Transmembrane</keyword>
<evidence type="ECO:0000256" key="2">
    <source>
        <dbReference type="SAM" id="Phobius"/>
    </source>
</evidence>